<dbReference type="AlphaFoldDB" id="A0A8S0UJC4"/>
<evidence type="ECO:0000313" key="1">
    <source>
        <dbReference type="EMBL" id="CAA3018950.1"/>
    </source>
</evidence>
<name>A0A8S0UJC4_OLEEU</name>
<dbReference type="Proteomes" id="UP000594638">
    <property type="component" value="Unassembled WGS sequence"/>
</dbReference>
<accession>A0A8S0UJC4</accession>
<comment type="caution">
    <text evidence="1">The sequence shown here is derived from an EMBL/GenBank/DDBJ whole genome shotgun (WGS) entry which is preliminary data.</text>
</comment>
<proteinExistence type="predicted"/>
<evidence type="ECO:0000313" key="2">
    <source>
        <dbReference type="Proteomes" id="UP000594638"/>
    </source>
</evidence>
<reference evidence="1 2" key="1">
    <citation type="submission" date="2019-12" db="EMBL/GenBank/DDBJ databases">
        <authorList>
            <person name="Alioto T."/>
            <person name="Alioto T."/>
            <person name="Gomez Garrido J."/>
        </authorList>
    </citation>
    <scope>NUCLEOTIDE SEQUENCE [LARGE SCALE GENOMIC DNA]</scope>
</reference>
<gene>
    <name evidence="1" type="ORF">OLEA9_A103878</name>
</gene>
<protein>
    <submittedName>
        <fullName evidence="1">Uncharacterized protein</fullName>
    </submittedName>
</protein>
<dbReference type="Gramene" id="OE9A103878T1">
    <property type="protein sequence ID" value="OE9A103878C1"/>
    <property type="gene ID" value="OE9A103878"/>
</dbReference>
<sequence>MSLPVGDGLMPQTAEDHTRRRCPVWRCSYRFAREGILKRLGFLCLPSAAASDLAASVASGPWRCGGSRPSLAAASDLAASVAFGPWRCGGSRPSSAGGIRFPDLVASFPVFRVFVCRGGAQMVVAAPRAIMSPRLQPHLDGDVEKLVGVVWSSRISSGCGDIRIVKKLHRQFILLLRLRDRCGFLDPFGDFPSATNNVRPTQGGAAAAARRRHGLEVEDEGFLKDHVVIFVFLGLLCTVRCFF</sequence>
<organism evidence="1 2">
    <name type="scientific">Olea europaea subsp. europaea</name>
    <dbReference type="NCBI Taxonomy" id="158383"/>
    <lineage>
        <taxon>Eukaryota</taxon>
        <taxon>Viridiplantae</taxon>
        <taxon>Streptophyta</taxon>
        <taxon>Embryophyta</taxon>
        <taxon>Tracheophyta</taxon>
        <taxon>Spermatophyta</taxon>
        <taxon>Magnoliopsida</taxon>
        <taxon>eudicotyledons</taxon>
        <taxon>Gunneridae</taxon>
        <taxon>Pentapetalae</taxon>
        <taxon>asterids</taxon>
        <taxon>lamiids</taxon>
        <taxon>Lamiales</taxon>
        <taxon>Oleaceae</taxon>
        <taxon>Oleeae</taxon>
        <taxon>Olea</taxon>
    </lineage>
</organism>
<dbReference type="EMBL" id="CACTIH010007977">
    <property type="protein sequence ID" value="CAA3018950.1"/>
    <property type="molecule type" value="Genomic_DNA"/>
</dbReference>
<keyword evidence="2" id="KW-1185">Reference proteome</keyword>